<feature type="transmembrane region" description="Helical" evidence="5">
    <location>
        <begin position="262"/>
        <end position="283"/>
    </location>
</feature>
<dbReference type="InterPro" id="IPR002657">
    <property type="entry name" value="BilAc:Na_symport/Acr3"/>
</dbReference>
<comment type="subcellular location">
    <subcellularLocation>
        <location evidence="1">Membrane</location>
        <topology evidence="1">Multi-pass membrane protein</topology>
    </subcellularLocation>
</comment>
<proteinExistence type="predicted"/>
<dbReference type="InterPro" id="IPR038770">
    <property type="entry name" value="Na+/solute_symporter_sf"/>
</dbReference>
<dbReference type="PANTHER" id="PTHR10361">
    <property type="entry name" value="SODIUM-BILE ACID COTRANSPORTER"/>
    <property type="match status" value="1"/>
</dbReference>
<dbReference type="AlphaFoldDB" id="A0A7X7R7Y1"/>
<feature type="transmembrane region" description="Helical" evidence="5">
    <location>
        <begin position="235"/>
        <end position="256"/>
    </location>
</feature>
<evidence type="ECO:0000256" key="4">
    <source>
        <dbReference type="ARBA" id="ARBA00023136"/>
    </source>
</evidence>
<keyword evidence="2 5" id="KW-0812">Transmembrane</keyword>
<dbReference type="OrthoDB" id="9806785at2"/>
<protein>
    <submittedName>
        <fullName evidence="6">Bile acid:sodium symporter family protein</fullName>
    </submittedName>
</protein>
<feature type="transmembrane region" description="Helical" evidence="5">
    <location>
        <begin position="90"/>
        <end position="110"/>
    </location>
</feature>
<comment type="caution">
    <text evidence="6">The sequence shown here is derived from an EMBL/GenBank/DDBJ whole genome shotgun (WGS) entry which is preliminary data.</text>
</comment>
<feature type="transmembrane region" description="Helical" evidence="5">
    <location>
        <begin position="203"/>
        <end position="223"/>
    </location>
</feature>
<feature type="transmembrane region" description="Helical" evidence="5">
    <location>
        <begin position="173"/>
        <end position="191"/>
    </location>
</feature>
<organism evidence="6 7">
    <name type="scientific">Thauera phenolivorans</name>
    <dbReference type="NCBI Taxonomy" id="1792543"/>
    <lineage>
        <taxon>Bacteria</taxon>
        <taxon>Pseudomonadati</taxon>
        <taxon>Pseudomonadota</taxon>
        <taxon>Betaproteobacteria</taxon>
        <taxon>Rhodocyclales</taxon>
        <taxon>Zoogloeaceae</taxon>
        <taxon>Thauera</taxon>
    </lineage>
</organism>
<dbReference type="Proteomes" id="UP000536534">
    <property type="component" value="Unassembled WGS sequence"/>
</dbReference>
<name>A0A7X7R7Y1_9RHOO</name>
<keyword evidence="4 5" id="KW-0472">Membrane</keyword>
<accession>A0A7X7R7Y1</accession>
<dbReference type="PANTHER" id="PTHR10361:SF24">
    <property type="entry name" value="P3 PROTEIN"/>
    <property type="match status" value="1"/>
</dbReference>
<evidence type="ECO:0000256" key="2">
    <source>
        <dbReference type="ARBA" id="ARBA00022692"/>
    </source>
</evidence>
<dbReference type="Pfam" id="PF01758">
    <property type="entry name" value="SBF"/>
    <property type="match status" value="1"/>
</dbReference>
<reference evidence="6 7" key="1">
    <citation type="journal article" date="2020" name="Biotechnol. Biofuels">
        <title>New insights from the biogas microbiome by comprehensive genome-resolved metagenomics of nearly 1600 species originating from multiple anaerobic digesters.</title>
        <authorList>
            <person name="Campanaro S."/>
            <person name="Treu L."/>
            <person name="Rodriguez-R L.M."/>
            <person name="Kovalovszki A."/>
            <person name="Ziels R.M."/>
            <person name="Maus I."/>
            <person name="Zhu X."/>
            <person name="Kougias P.G."/>
            <person name="Basile A."/>
            <person name="Luo G."/>
            <person name="Schluter A."/>
            <person name="Konstantinidis K.T."/>
            <person name="Angelidaki I."/>
        </authorList>
    </citation>
    <scope>NUCLEOTIDE SEQUENCE [LARGE SCALE GENOMIC DNA]</scope>
    <source>
        <strain evidence="6">AS06rmzACSIP_256</strain>
    </source>
</reference>
<dbReference type="EMBL" id="JAAYYV010000136">
    <property type="protein sequence ID" value="NLF53788.1"/>
    <property type="molecule type" value="Genomic_DNA"/>
</dbReference>
<feature type="transmembrane region" description="Helical" evidence="5">
    <location>
        <begin position="141"/>
        <end position="161"/>
    </location>
</feature>
<evidence type="ECO:0000256" key="1">
    <source>
        <dbReference type="ARBA" id="ARBA00004141"/>
    </source>
</evidence>
<keyword evidence="3 5" id="KW-1133">Transmembrane helix</keyword>
<evidence type="ECO:0000256" key="3">
    <source>
        <dbReference type="ARBA" id="ARBA00022989"/>
    </source>
</evidence>
<dbReference type="GO" id="GO:0016020">
    <property type="term" value="C:membrane"/>
    <property type="evidence" value="ECO:0007669"/>
    <property type="project" value="UniProtKB-SubCell"/>
</dbReference>
<dbReference type="Gene3D" id="1.20.1530.20">
    <property type="match status" value="1"/>
</dbReference>
<feature type="transmembrane region" description="Helical" evidence="5">
    <location>
        <begin position="64"/>
        <end position="84"/>
    </location>
</feature>
<sequence length="294" mass="30029">MITDVLLPAALAFIMFSVGLALKAEDFREVFLRPGPLLIGLCGQLLLVPCAALLTALAFGLPPALAVGLLILAACPGGASSGFLTHLAGGNAALSLSLTVISSLAALLSFPLLVQVVLADFGGGALAGGALQLAALPVERLIGSVLVVTTLPIVAGMLLRHKAPAFTRRREAAIGRIATWFFAAIVAGTFASHQHTILDNLLAVGPAALTLNLAAMGGGYALVRLARAAPRDAVAVAMECGLQNAGLAIFVALVLLRQPALAVAAVVYALTMNFGALGLVFAAKRRAMRVEFAR</sequence>
<dbReference type="RefSeq" id="WP_068809521.1">
    <property type="nucleotide sequence ID" value="NZ_MBFM01000006.1"/>
</dbReference>
<evidence type="ECO:0000256" key="5">
    <source>
        <dbReference type="SAM" id="Phobius"/>
    </source>
</evidence>
<gene>
    <name evidence="6" type="ORF">GX576_05205</name>
</gene>
<dbReference type="InterPro" id="IPR004710">
    <property type="entry name" value="Bilac:Na_transpt"/>
</dbReference>
<evidence type="ECO:0000313" key="6">
    <source>
        <dbReference type="EMBL" id="NLF53788.1"/>
    </source>
</evidence>
<evidence type="ECO:0000313" key="7">
    <source>
        <dbReference type="Proteomes" id="UP000536534"/>
    </source>
</evidence>
<feature type="transmembrane region" description="Helical" evidence="5">
    <location>
        <begin position="37"/>
        <end position="57"/>
    </location>
</feature>